<sequence>MMMSTCLAMVVALVCAATIVASVDWEILEDNKLYVGGDLHSTSQTSIDGCAVDCRALPPCDRFVWTKKQGGTCYLKSFAKSTVPAHNGAVAGRLTSSAPPSSNAPSSLSPTSTSPIQDHHVGAYPLPTVAFHTMAHAMWATTAYPLELFTVNLTDGNPLFQPPLLDERGDNITPFHHVESVGECAQITSVFALMFFTYLPTSQLCIPLQSSPSNASTIRLRRAPPPSPANSSAARIPPTSTESAAVVPLSVLVMFEQATKAADSVDACDTVCGASSSCAASLWNASNHTHACVLYGPKDAPGHVQAIAGWVSSPSMVVDTTTTTSTKGQVDSTQMRSPPPPTSLSPPSKVHFFILAHPDDSLLFMMQDVLTAMVEDPTAKVVFVCVTAGDAGRVDGWWEAREAGAVAALQFIARVTRTSGNDEADNGDDEVHEQQVQMDGYPVLQVTVGSPPSRLVQYFLRLSEAGWNDLLFEQDPKGSKTSPVLTRSQDDNNLTTAALELHLQDVHAIVRAIIKTEAYGVADVSVGAQSWAVSPHDDDELDHELHMATGQFVANTVIQSVPLWQDCLNQRYYFGYQRWRHSETMTDPFRMYQRHMWMVMSKVVQDQYPLGYPPWLDHAHTFGRQYIDRSISSTKACHT</sequence>
<dbReference type="SUPFAM" id="SSF102588">
    <property type="entry name" value="LmbE-like"/>
    <property type="match status" value="1"/>
</dbReference>
<gene>
    <name evidence="3" type="ORF">DYB36_002280</name>
</gene>
<feature type="region of interest" description="Disordered" evidence="1">
    <location>
        <begin position="218"/>
        <end position="239"/>
    </location>
</feature>
<feature type="signal peptide" evidence="2">
    <location>
        <begin position="1"/>
        <end position="16"/>
    </location>
</feature>
<feature type="compositionally biased region" description="Low complexity" evidence="1">
    <location>
        <begin position="320"/>
        <end position="333"/>
    </location>
</feature>
<dbReference type="EMBL" id="QUSZ01005997">
    <property type="protein sequence ID" value="RHY07334.1"/>
    <property type="molecule type" value="Genomic_DNA"/>
</dbReference>
<keyword evidence="2" id="KW-0732">Signal</keyword>
<evidence type="ECO:0000313" key="4">
    <source>
        <dbReference type="Proteomes" id="UP000265427"/>
    </source>
</evidence>
<name>A0A397AM01_APHAT</name>
<dbReference type="InterPro" id="IPR024078">
    <property type="entry name" value="LmbE-like_dom_sf"/>
</dbReference>
<dbReference type="Gene3D" id="3.40.50.10320">
    <property type="entry name" value="LmbE-like"/>
    <property type="match status" value="1"/>
</dbReference>
<dbReference type="Proteomes" id="UP000265427">
    <property type="component" value="Unassembled WGS sequence"/>
</dbReference>
<feature type="compositionally biased region" description="Low complexity" evidence="1">
    <location>
        <begin position="94"/>
        <end position="114"/>
    </location>
</feature>
<reference evidence="3 4" key="1">
    <citation type="submission" date="2018-08" db="EMBL/GenBank/DDBJ databases">
        <title>Aphanomyces genome sequencing and annotation.</title>
        <authorList>
            <person name="Minardi D."/>
            <person name="Oidtmann B."/>
            <person name="Van Der Giezen M."/>
            <person name="Studholme D.J."/>
        </authorList>
    </citation>
    <scope>NUCLEOTIDE SEQUENCE [LARGE SCALE GENOMIC DNA]</scope>
    <source>
        <strain evidence="3 4">Kv</strain>
    </source>
</reference>
<dbReference type="AlphaFoldDB" id="A0A397AM01"/>
<feature type="region of interest" description="Disordered" evidence="1">
    <location>
        <begin position="90"/>
        <end position="114"/>
    </location>
</feature>
<dbReference type="Gene3D" id="3.50.4.10">
    <property type="entry name" value="Hepatocyte Growth Factor"/>
    <property type="match status" value="1"/>
</dbReference>
<protein>
    <recommendedName>
        <fullName evidence="5">N-acetylglucosaminylphosphatidylinositol deacetylase</fullName>
    </recommendedName>
</protein>
<evidence type="ECO:0000256" key="2">
    <source>
        <dbReference type="SAM" id="SignalP"/>
    </source>
</evidence>
<comment type="caution">
    <text evidence="3">The sequence shown here is derived from an EMBL/GenBank/DDBJ whole genome shotgun (WGS) entry which is preliminary data.</text>
</comment>
<proteinExistence type="predicted"/>
<evidence type="ECO:0000256" key="1">
    <source>
        <dbReference type="SAM" id="MobiDB-lite"/>
    </source>
</evidence>
<evidence type="ECO:0000313" key="3">
    <source>
        <dbReference type="EMBL" id="RHY07334.1"/>
    </source>
</evidence>
<evidence type="ECO:0008006" key="5">
    <source>
        <dbReference type="Google" id="ProtNLM"/>
    </source>
</evidence>
<feature type="compositionally biased region" description="Low complexity" evidence="1">
    <location>
        <begin position="229"/>
        <end position="238"/>
    </location>
</feature>
<feature type="region of interest" description="Disordered" evidence="1">
    <location>
        <begin position="320"/>
        <end position="343"/>
    </location>
</feature>
<accession>A0A397AM01</accession>
<organism evidence="3 4">
    <name type="scientific">Aphanomyces astaci</name>
    <name type="common">Crayfish plague agent</name>
    <dbReference type="NCBI Taxonomy" id="112090"/>
    <lineage>
        <taxon>Eukaryota</taxon>
        <taxon>Sar</taxon>
        <taxon>Stramenopiles</taxon>
        <taxon>Oomycota</taxon>
        <taxon>Saprolegniomycetes</taxon>
        <taxon>Saprolegniales</taxon>
        <taxon>Verrucalvaceae</taxon>
        <taxon>Aphanomyces</taxon>
    </lineage>
</organism>
<feature type="chain" id="PRO_5017487378" description="N-acetylglucosaminylphosphatidylinositol deacetylase" evidence="2">
    <location>
        <begin position="17"/>
        <end position="639"/>
    </location>
</feature>